<reference evidence="2 3" key="1">
    <citation type="submission" date="2024-02" db="EMBL/GenBank/DDBJ databases">
        <title>Winogradskyella poriferorum JCM 12885.</title>
        <authorList>
            <person name="Zhang D.-F."/>
            <person name="Fu Z.-Y."/>
        </authorList>
    </citation>
    <scope>NUCLEOTIDE SEQUENCE [LARGE SCALE GENOMIC DNA]</scope>
    <source>
        <strain evidence="2 3">JCM 12885</strain>
    </source>
</reference>
<evidence type="ECO:0000259" key="1">
    <source>
        <dbReference type="SMART" id="SM00871"/>
    </source>
</evidence>
<dbReference type="Pfam" id="PF14526">
    <property type="entry name" value="Cass2"/>
    <property type="match status" value="1"/>
</dbReference>
<dbReference type="RefSeq" id="WP_331809906.1">
    <property type="nucleotide sequence ID" value="NZ_JAZHOU010000002.1"/>
</dbReference>
<dbReference type="InterPro" id="IPR053182">
    <property type="entry name" value="YobU-like_regulator"/>
</dbReference>
<protein>
    <submittedName>
        <fullName evidence="2">GyrI-like domain-containing protein</fullName>
    </submittedName>
</protein>
<organism evidence="2 3">
    <name type="scientific">Winogradskyella poriferorum</name>
    <dbReference type="NCBI Taxonomy" id="307627"/>
    <lineage>
        <taxon>Bacteria</taxon>
        <taxon>Pseudomonadati</taxon>
        <taxon>Bacteroidota</taxon>
        <taxon>Flavobacteriia</taxon>
        <taxon>Flavobacteriales</taxon>
        <taxon>Flavobacteriaceae</taxon>
        <taxon>Winogradskyella</taxon>
    </lineage>
</organism>
<dbReference type="PANTHER" id="PTHR36444">
    <property type="entry name" value="TRANSCRIPTIONAL REGULATOR PROTEIN YOBU-RELATED"/>
    <property type="match status" value="1"/>
</dbReference>
<dbReference type="InterPro" id="IPR011256">
    <property type="entry name" value="Reg_factor_effector_dom_sf"/>
</dbReference>
<sequence length="159" mass="18130">MTIQIVQVSEMLVVGIPVNMQRHETHKIKTLWQQFSPRKGEIANLVNSKSIALQTFSLDQKGEPNKDFNMWACVEVSNLSAVPSDMKGYTIPKGEYIKVLHKGMDAGKTYQRIITEWLPNSGYTIDHRPHFQVMGDKYKNGSPDSEEDFYIPVKNVSNE</sequence>
<evidence type="ECO:0000313" key="2">
    <source>
        <dbReference type="EMBL" id="MEF3079142.1"/>
    </source>
</evidence>
<comment type="caution">
    <text evidence="2">The sequence shown here is derived from an EMBL/GenBank/DDBJ whole genome shotgun (WGS) entry which is preliminary data.</text>
</comment>
<evidence type="ECO:0000313" key="3">
    <source>
        <dbReference type="Proteomes" id="UP001356704"/>
    </source>
</evidence>
<dbReference type="SMART" id="SM00871">
    <property type="entry name" value="AraC_E_bind"/>
    <property type="match status" value="1"/>
</dbReference>
<accession>A0ABU7W595</accession>
<feature type="domain" description="AraC effector-binding" evidence="1">
    <location>
        <begin position="1"/>
        <end position="154"/>
    </location>
</feature>
<dbReference type="Gene3D" id="3.20.80.10">
    <property type="entry name" value="Regulatory factor, effector binding domain"/>
    <property type="match status" value="1"/>
</dbReference>
<dbReference type="EMBL" id="JAZHOU010000002">
    <property type="protein sequence ID" value="MEF3079142.1"/>
    <property type="molecule type" value="Genomic_DNA"/>
</dbReference>
<dbReference type="InterPro" id="IPR029441">
    <property type="entry name" value="Cass2"/>
</dbReference>
<proteinExistence type="predicted"/>
<name>A0ABU7W595_9FLAO</name>
<dbReference type="PANTHER" id="PTHR36444:SF2">
    <property type="entry name" value="TRANSCRIPTIONAL REGULATOR PROTEIN YOBU-RELATED"/>
    <property type="match status" value="1"/>
</dbReference>
<gene>
    <name evidence="2" type="ORF">V1468_09010</name>
</gene>
<dbReference type="Proteomes" id="UP001356704">
    <property type="component" value="Unassembled WGS sequence"/>
</dbReference>
<dbReference type="SUPFAM" id="SSF55136">
    <property type="entry name" value="Probable bacterial effector-binding domain"/>
    <property type="match status" value="1"/>
</dbReference>
<keyword evidence="3" id="KW-1185">Reference proteome</keyword>
<dbReference type="InterPro" id="IPR010499">
    <property type="entry name" value="AraC_E-bd"/>
</dbReference>